<accession>X0XUS5</accession>
<proteinExistence type="predicted"/>
<organism evidence="1">
    <name type="scientific">marine sediment metagenome</name>
    <dbReference type="NCBI Taxonomy" id="412755"/>
    <lineage>
        <taxon>unclassified sequences</taxon>
        <taxon>metagenomes</taxon>
        <taxon>ecological metagenomes</taxon>
    </lineage>
</organism>
<gene>
    <name evidence="1" type="ORF">S01H1_75106</name>
</gene>
<name>X0XUS5_9ZZZZ</name>
<dbReference type="EMBL" id="BARS01050294">
    <property type="protein sequence ID" value="GAG47090.1"/>
    <property type="molecule type" value="Genomic_DNA"/>
</dbReference>
<protein>
    <submittedName>
        <fullName evidence="1">Uncharacterized protein</fullName>
    </submittedName>
</protein>
<comment type="caution">
    <text evidence="1">The sequence shown here is derived from an EMBL/GenBank/DDBJ whole genome shotgun (WGS) entry which is preliminary data.</text>
</comment>
<feature type="non-terminal residue" evidence="1">
    <location>
        <position position="47"/>
    </location>
</feature>
<sequence>MTTIAEHLCNTLDGRFRDVKRKTRARLTHEAFRPHFTPNTVIARAKV</sequence>
<reference evidence="1" key="1">
    <citation type="journal article" date="2014" name="Front. Microbiol.">
        <title>High frequency of phylogenetically diverse reductive dehalogenase-homologous genes in deep subseafloor sedimentary metagenomes.</title>
        <authorList>
            <person name="Kawai M."/>
            <person name="Futagami T."/>
            <person name="Toyoda A."/>
            <person name="Takaki Y."/>
            <person name="Nishi S."/>
            <person name="Hori S."/>
            <person name="Arai W."/>
            <person name="Tsubouchi T."/>
            <person name="Morono Y."/>
            <person name="Uchiyama I."/>
            <person name="Ito T."/>
            <person name="Fujiyama A."/>
            <person name="Inagaki F."/>
            <person name="Takami H."/>
        </authorList>
    </citation>
    <scope>NUCLEOTIDE SEQUENCE</scope>
    <source>
        <strain evidence="1">Expedition CK06-06</strain>
    </source>
</reference>
<dbReference type="AlphaFoldDB" id="X0XUS5"/>
<evidence type="ECO:0000313" key="1">
    <source>
        <dbReference type="EMBL" id="GAG47090.1"/>
    </source>
</evidence>